<dbReference type="Proteomes" id="UP001597076">
    <property type="component" value="Unassembled WGS sequence"/>
</dbReference>
<evidence type="ECO:0000313" key="3">
    <source>
        <dbReference type="Proteomes" id="UP001597076"/>
    </source>
</evidence>
<proteinExistence type="predicted"/>
<feature type="transmembrane region" description="Helical" evidence="1">
    <location>
        <begin position="23"/>
        <end position="43"/>
    </location>
</feature>
<evidence type="ECO:0008006" key="4">
    <source>
        <dbReference type="Google" id="ProtNLM"/>
    </source>
</evidence>
<name>A0ABD6BBJ0_9EURY</name>
<accession>A0ABD6BBJ0</accession>
<keyword evidence="1" id="KW-0472">Membrane</keyword>
<gene>
    <name evidence="2" type="ORF">ACFR99_02500</name>
</gene>
<keyword evidence="3" id="KW-1185">Reference proteome</keyword>
<reference evidence="2 3" key="1">
    <citation type="journal article" date="2019" name="Int. J. Syst. Evol. Microbiol.">
        <title>The Global Catalogue of Microorganisms (GCM) 10K type strain sequencing project: providing services to taxonomists for standard genome sequencing and annotation.</title>
        <authorList>
            <consortium name="The Broad Institute Genomics Platform"/>
            <consortium name="The Broad Institute Genome Sequencing Center for Infectious Disease"/>
            <person name="Wu L."/>
            <person name="Ma J."/>
        </authorList>
    </citation>
    <scope>NUCLEOTIDE SEQUENCE [LARGE SCALE GENOMIC DNA]</scope>
    <source>
        <strain evidence="2 3">CGMCC 1.12230</strain>
    </source>
</reference>
<dbReference type="RefSeq" id="WP_390284042.1">
    <property type="nucleotide sequence ID" value="NZ_JBHUDI010000001.1"/>
</dbReference>
<sequence>MLATPLVLLSVFGVDPDGTGVIVVALLLVCLVFAALATVVSLVKDAGSIADARVAWQQLSVIYVAVPIGAYALVYLVATLRQSIHPPGDAMYGFVVALWGSSLVYLVNRHRYVGTP</sequence>
<evidence type="ECO:0000313" key="2">
    <source>
        <dbReference type="EMBL" id="MFD1562439.1"/>
    </source>
</evidence>
<keyword evidence="1" id="KW-1133">Transmembrane helix</keyword>
<organism evidence="2 3">
    <name type="scientific">Haloarchaeobius amylolyticus</name>
    <dbReference type="NCBI Taxonomy" id="1198296"/>
    <lineage>
        <taxon>Archaea</taxon>
        <taxon>Methanobacteriati</taxon>
        <taxon>Methanobacteriota</taxon>
        <taxon>Stenosarchaea group</taxon>
        <taxon>Halobacteria</taxon>
        <taxon>Halobacteriales</taxon>
        <taxon>Halorubellaceae</taxon>
        <taxon>Haloarchaeobius</taxon>
    </lineage>
</organism>
<dbReference type="EMBL" id="JBHUDI010000001">
    <property type="protein sequence ID" value="MFD1562439.1"/>
    <property type="molecule type" value="Genomic_DNA"/>
</dbReference>
<comment type="caution">
    <text evidence="2">The sequence shown here is derived from an EMBL/GenBank/DDBJ whole genome shotgun (WGS) entry which is preliminary data.</text>
</comment>
<dbReference type="AlphaFoldDB" id="A0ABD6BBJ0"/>
<keyword evidence="1" id="KW-0812">Transmembrane</keyword>
<feature type="transmembrane region" description="Helical" evidence="1">
    <location>
        <begin position="55"/>
        <end position="78"/>
    </location>
</feature>
<evidence type="ECO:0000256" key="1">
    <source>
        <dbReference type="SAM" id="Phobius"/>
    </source>
</evidence>
<protein>
    <recommendedName>
        <fullName evidence="4">Integral membrane protein</fullName>
    </recommendedName>
</protein>
<feature type="transmembrane region" description="Helical" evidence="1">
    <location>
        <begin position="90"/>
        <end position="107"/>
    </location>
</feature>